<keyword evidence="2" id="KW-1185">Reference proteome</keyword>
<dbReference type="Proteomes" id="UP001610335">
    <property type="component" value="Unassembled WGS sequence"/>
</dbReference>
<organism evidence="1 2">
    <name type="scientific">Aspergillus cavernicola</name>
    <dbReference type="NCBI Taxonomy" id="176166"/>
    <lineage>
        <taxon>Eukaryota</taxon>
        <taxon>Fungi</taxon>
        <taxon>Dikarya</taxon>
        <taxon>Ascomycota</taxon>
        <taxon>Pezizomycotina</taxon>
        <taxon>Eurotiomycetes</taxon>
        <taxon>Eurotiomycetidae</taxon>
        <taxon>Eurotiales</taxon>
        <taxon>Aspergillaceae</taxon>
        <taxon>Aspergillus</taxon>
        <taxon>Aspergillus subgen. Nidulantes</taxon>
    </lineage>
</organism>
<reference evidence="1 2" key="1">
    <citation type="submission" date="2024-07" db="EMBL/GenBank/DDBJ databases">
        <title>Section-level genome sequencing and comparative genomics of Aspergillus sections Usti and Cavernicolus.</title>
        <authorList>
            <consortium name="Lawrence Berkeley National Laboratory"/>
            <person name="Nybo J.L."/>
            <person name="Vesth T.C."/>
            <person name="Theobald S."/>
            <person name="Frisvad J.C."/>
            <person name="Larsen T.O."/>
            <person name="Kjaerboelling I."/>
            <person name="Rothschild-Mancinelli K."/>
            <person name="Lyhne E.K."/>
            <person name="Kogle M.E."/>
            <person name="Barry K."/>
            <person name="Clum A."/>
            <person name="Na H."/>
            <person name="Ledsgaard L."/>
            <person name="Lin J."/>
            <person name="Lipzen A."/>
            <person name="Kuo A."/>
            <person name="Riley R."/>
            <person name="Mondo S."/>
            <person name="LaButti K."/>
            <person name="Haridas S."/>
            <person name="Pangalinan J."/>
            <person name="Salamov A.A."/>
            <person name="Simmons B.A."/>
            <person name="Magnuson J.K."/>
            <person name="Chen J."/>
            <person name="Drula E."/>
            <person name="Henrissat B."/>
            <person name="Wiebenga A."/>
            <person name="Lubbers R.J."/>
            <person name="Gomes A.C."/>
            <person name="Makela M.R."/>
            <person name="Stajich J."/>
            <person name="Grigoriev I.V."/>
            <person name="Mortensen U.H."/>
            <person name="De vries R.P."/>
            <person name="Baker S.E."/>
            <person name="Andersen M.R."/>
        </authorList>
    </citation>
    <scope>NUCLEOTIDE SEQUENCE [LARGE SCALE GENOMIC DNA]</scope>
    <source>
        <strain evidence="1 2">CBS 600.67</strain>
    </source>
</reference>
<name>A0ABR4II38_9EURO</name>
<dbReference type="Pfam" id="PF20174">
    <property type="entry name" value="DUF6540"/>
    <property type="match status" value="1"/>
</dbReference>
<sequence>MAILSTLDAISLEKISLCSLMMSSRTIYLITSRVSSRQRAHFAVFVPSATDLQTGSLINVVGAPMIGFAHEFKPGYSPSHSTEPYEIYPIGQVDSSHIVDWPDGMCRRDTSPAGDIEVTAFQVPAPRISQDFMAPVNDTTKRRCQEWTMDYIRHLVAKGYIELNQFSLSNPSAILLATELDYSPYGLKRLDIVPNQGCMRRVGSLINTKYFRLSLRQPPTINGTIYTRISRNKSRNGQ</sequence>
<evidence type="ECO:0008006" key="3">
    <source>
        <dbReference type="Google" id="ProtNLM"/>
    </source>
</evidence>
<proteinExistence type="predicted"/>
<dbReference type="EMBL" id="JBFXLS010000025">
    <property type="protein sequence ID" value="KAL2827407.1"/>
    <property type="molecule type" value="Genomic_DNA"/>
</dbReference>
<accession>A0ABR4II38</accession>
<evidence type="ECO:0000313" key="1">
    <source>
        <dbReference type="EMBL" id="KAL2827407.1"/>
    </source>
</evidence>
<dbReference type="InterPro" id="IPR046670">
    <property type="entry name" value="DUF6540"/>
</dbReference>
<evidence type="ECO:0000313" key="2">
    <source>
        <dbReference type="Proteomes" id="UP001610335"/>
    </source>
</evidence>
<protein>
    <recommendedName>
        <fullName evidence="3">SAM domain-containing protein</fullName>
    </recommendedName>
</protein>
<comment type="caution">
    <text evidence="1">The sequence shown here is derived from an EMBL/GenBank/DDBJ whole genome shotgun (WGS) entry which is preliminary data.</text>
</comment>
<gene>
    <name evidence="1" type="ORF">BDW59DRAFT_57240</name>
</gene>